<protein>
    <recommendedName>
        <fullName evidence="9">1,3-beta-glucanosyltransferase</fullName>
        <ecNumber evidence="9">2.4.1.-</ecNumber>
    </recommendedName>
</protein>
<dbReference type="AlphaFoldDB" id="A0AAN9V7Q7"/>
<keyword evidence="8 9" id="KW-0449">Lipoprotein</keyword>
<dbReference type="GO" id="GO:0005886">
    <property type="term" value="C:plasma membrane"/>
    <property type="evidence" value="ECO:0007669"/>
    <property type="project" value="UniProtKB-SubCell"/>
</dbReference>
<evidence type="ECO:0000256" key="10">
    <source>
        <dbReference type="SAM" id="MobiDB-lite"/>
    </source>
</evidence>
<evidence type="ECO:0000256" key="1">
    <source>
        <dbReference type="ARBA" id="ARBA00004609"/>
    </source>
</evidence>
<evidence type="ECO:0000313" key="11">
    <source>
        <dbReference type="EMBL" id="KAK7756104.1"/>
    </source>
</evidence>
<feature type="compositionally biased region" description="Low complexity" evidence="10">
    <location>
        <begin position="405"/>
        <end position="427"/>
    </location>
</feature>
<feature type="region of interest" description="Disordered" evidence="10">
    <location>
        <begin position="376"/>
        <end position="430"/>
    </location>
</feature>
<dbReference type="GO" id="GO:0042124">
    <property type="term" value="F:1,3-beta-glucanosyltransferase activity"/>
    <property type="evidence" value="ECO:0007669"/>
    <property type="project" value="TreeGrafter"/>
</dbReference>
<keyword evidence="5 9" id="KW-0732">Signal</keyword>
<feature type="chain" id="PRO_5042664448" description="1,3-beta-glucanosyltransferase" evidence="9">
    <location>
        <begin position="18"/>
        <end position="457"/>
    </location>
</feature>
<dbReference type="EC" id="2.4.1.-" evidence="9"/>
<comment type="function">
    <text evidence="9">Splits internally a 1,3-beta-glucan molecule and transfers the newly generated reducing end (the donor) to the non-reducing end of another 1,3-beta-glucan molecule (the acceptor) forming a 1,3-beta linkage, resulting in the elongation of 1,3-beta-glucan chains in the cell wall.</text>
</comment>
<keyword evidence="4 9" id="KW-0808">Transferase</keyword>
<dbReference type="GO" id="GO:0071970">
    <property type="term" value="P:fungal-type cell wall (1-&gt;3)-beta-D-glucan biosynthetic process"/>
    <property type="evidence" value="ECO:0007669"/>
    <property type="project" value="TreeGrafter"/>
</dbReference>
<comment type="subcellular location">
    <subcellularLocation>
        <location evidence="1 9">Cell membrane</location>
        <topology evidence="1 9">Lipid-anchor</topology>
        <topology evidence="1 9">GPI-anchor</topology>
    </subcellularLocation>
</comment>
<dbReference type="EMBL" id="JAKJXP020000009">
    <property type="protein sequence ID" value="KAK7756104.1"/>
    <property type="molecule type" value="Genomic_DNA"/>
</dbReference>
<dbReference type="FunFam" id="3.20.20.80:FF:000032">
    <property type="entry name" value="1,3-beta-glucanosyltransferase"/>
    <property type="match status" value="1"/>
</dbReference>
<dbReference type="GO" id="GO:0098552">
    <property type="term" value="C:side of membrane"/>
    <property type="evidence" value="ECO:0007669"/>
    <property type="project" value="UniProtKB-KW"/>
</dbReference>
<keyword evidence="7" id="KW-0325">Glycoprotein</keyword>
<sequence length="457" mass="48710">MRSFAFMTALAAAGVSAGPTATDKELPARADSLPTVTASGNAFYAGDTRFYLKGIDYQPGGSSKNLDPLSDTSICGRDIPKFKELGVNTVRVYSVDNSADHTECMQQLKDAGIYLVLDVNSPKYSIRRDKPGPSYNADYLQSVFATIDEFAQYDNTLAFFSGNEVINNDAGSTKTAPFVKATTRDMRQYIVERGYRKIPVGYSAADVSDTRMQTAQYFNCGSEFERSDFFAFNDYSWCSPSSFSTSGWDAKVKNFTGYGIPIFLSEWGCITNGRDFSEMGALMSDDMSAVYSGGLMYEYSLEENNYGIVKIDGDSVEEQPEFSKMAAAYKKYTTPTGSGGASQTSNSVECPTTDDTWDLGDWGSSALPAMPDDAVKFLSDGAGDGPGLTGPGSQTSGTEEHETAEANAGSPTATAASGSSPSDSEGAGVRGVPPVDGAVFVISGLVTMFTIAGTMLL</sequence>
<dbReference type="InterPro" id="IPR017853">
    <property type="entry name" value="GH"/>
</dbReference>
<feature type="compositionally biased region" description="Polar residues" evidence="10">
    <location>
        <begin position="334"/>
        <end position="350"/>
    </location>
</feature>
<comment type="similarity">
    <text evidence="2 9">Belongs to the glycosyl hydrolase 72 family.</text>
</comment>
<dbReference type="GO" id="GO:0031505">
    <property type="term" value="P:fungal-type cell wall organization"/>
    <property type="evidence" value="ECO:0007669"/>
    <property type="project" value="TreeGrafter"/>
</dbReference>
<accession>A0AAN9V7Q7</accession>
<comment type="caution">
    <text evidence="11">The sequence shown here is derived from an EMBL/GenBank/DDBJ whole genome shotgun (WGS) entry which is preliminary data.</text>
</comment>
<feature type="signal peptide" evidence="9">
    <location>
        <begin position="1"/>
        <end position="17"/>
    </location>
</feature>
<keyword evidence="3 9" id="KW-0336">GPI-anchor</keyword>
<evidence type="ECO:0000256" key="9">
    <source>
        <dbReference type="RuleBase" id="RU361209"/>
    </source>
</evidence>
<organism evidence="11 12">
    <name type="scientific">Diatrype stigma</name>
    <dbReference type="NCBI Taxonomy" id="117547"/>
    <lineage>
        <taxon>Eukaryota</taxon>
        <taxon>Fungi</taxon>
        <taxon>Dikarya</taxon>
        <taxon>Ascomycota</taxon>
        <taxon>Pezizomycotina</taxon>
        <taxon>Sordariomycetes</taxon>
        <taxon>Xylariomycetidae</taxon>
        <taxon>Xylariales</taxon>
        <taxon>Diatrypaceae</taxon>
        <taxon>Diatrype</taxon>
    </lineage>
</organism>
<reference evidence="11 12" key="1">
    <citation type="submission" date="2024-02" db="EMBL/GenBank/DDBJ databases">
        <title>De novo assembly and annotation of 12 fungi associated with fruit tree decline syndrome in Ontario, Canada.</title>
        <authorList>
            <person name="Sulman M."/>
            <person name="Ellouze W."/>
            <person name="Ilyukhin E."/>
        </authorList>
    </citation>
    <scope>NUCLEOTIDE SEQUENCE [LARGE SCALE GENOMIC DNA]</scope>
    <source>
        <strain evidence="11 12">M11/M66-122</strain>
    </source>
</reference>
<evidence type="ECO:0000313" key="12">
    <source>
        <dbReference type="Proteomes" id="UP001320420"/>
    </source>
</evidence>
<name>A0AAN9V7Q7_9PEZI</name>
<keyword evidence="12" id="KW-1185">Reference proteome</keyword>
<evidence type="ECO:0000256" key="5">
    <source>
        <dbReference type="ARBA" id="ARBA00022729"/>
    </source>
</evidence>
<dbReference type="InterPro" id="IPR004886">
    <property type="entry name" value="Glucanosyltransferase"/>
</dbReference>
<dbReference type="PANTHER" id="PTHR31468">
    <property type="entry name" value="1,3-BETA-GLUCANOSYLTRANSFERASE GAS1"/>
    <property type="match status" value="1"/>
</dbReference>
<dbReference type="Gene3D" id="3.20.20.80">
    <property type="entry name" value="Glycosidases"/>
    <property type="match status" value="1"/>
</dbReference>
<dbReference type="Proteomes" id="UP001320420">
    <property type="component" value="Unassembled WGS sequence"/>
</dbReference>
<dbReference type="Pfam" id="PF03198">
    <property type="entry name" value="Glyco_hydro_72"/>
    <property type="match status" value="1"/>
</dbReference>
<dbReference type="PANTHER" id="PTHR31468:SF5">
    <property type="entry name" value="1,3-BETA-GLUCANOSYLTRANSFERASE GAS5"/>
    <property type="match status" value="1"/>
</dbReference>
<feature type="region of interest" description="Disordered" evidence="10">
    <location>
        <begin position="334"/>
        <end position="357"/>
    </location>
</feature>
<gene>
    <name evidence="11" type="primary">GAS5</name>
    <name evidence="11" type="ORF">SLS62_002047</name>
</gene>
<evidence type="ECO:0000256" key="3">
    <source>
        <dbReference type="ARBA" id="ARBA00022622"/>
    </source>
</evidence>
<evidence type="ECO:0000256" key="7">
    <source>
        <dbReference type="ARBA" id="ARBA00023180"/>
    </source>
</evidence>
<proteinExistence type="inferred from homology"/>
<evidence type="ECO:0000256" key="6">
    <source>
        <dbReference type="ARBA" id="ARBA00023136"/>
    </source>
</evidence>
<evidence type="ECO:0000256" key="4">
    <source>
        <dbReference type="ARBA" id="ARBA00022679"/>
    </source>
</evidence>
<keyword evidence="6 9" id="KW-0472">Membrane</keyword>
<evidence type="ECO:0000256" key="2">
    <source>
        <dbReference type="ARBA" id="ARBA00007528"/>
    </source>
</evidence>
<dbReference type="SUPFAM" id="SSF51445">
    <property type="entry name" value="(Trans)glycosidases"/>
    <property type="match status" value="1"/>
</dbReference>
<evidence type="ECO:0000256" key="8">
    <source>
        <dbReference type="ARBA" id="ARBA00023288"/>
    </source>
</evidence>